<dbReference type="PROSITE" id="PS50871">
    <property type="entry name" value="C1Q"/>
    <property type="match status" value="1"/>
</dbReference>
<dbReference type="Gene3D" id="2.60.120.40">
    <property type="match status" value="1"/>
</dbReference>
<dbReference type="KEGG" id="aplc:110990145"/>
<organism evidence="6 7">
    <name type="scientific">Acanthaster planci</name>
    <name type="common">Crown-of-thorns starfish</name>
    <dbReference type="NCBI Taxonomy" id="133434"/>
    <lineage>
        <taxon>Eukaryota</taxon>
        <taxon>Metazoa</taxon>
        <taxon>Echinodermata</taxon>
        <taxon>Eleutherozoa</taxon>
        <taxon>Asterozoa</taxon>
        <taxon>Asteroidea</taxon>
        <taxon>Valvatacea</taxon>
        <taxon>Valvatida</taxon>
        <taxon>Acanthasteridae</taxon>
        <taxon>Acanthaster</taxon>
    </lineage>
</organism>
<dbReference type="InterPro" id="IPR001073">
    <property type="entry name" value="C1q_dom"/>
</dbReference>
<evidence type="ECO:0000256" key="4">
    <source>
        <dbReference type="SAM" id="SignalP"/>
    </source>
</evidence>
<dbReference type="PRINTS" id="PR00007">
    <property type="entry name" value="COMPLEMNTC1Q"/>
</dbReference>
<keyword evidence="6" id="KW-1185">Reference proteome</keyword>
<dbReference type="OrthoDB" id="10070467at2759"/>
<gene>
    <name evidence="7" type="primary">LOC110990145</name>
</gene>
<comment type="subcellular location">
    <subcellularLocation>
        <location evidence="1">Secreted</location>
    </subcellularLocation>
</comment>
<keyword evidence="2" id="KW-0964">Secreted</keyword>
<dbReference type="AlphaFoldDB" id="A0A8B8A447"/>
<protein>
    <submittedName>
        <fullName evidence="7">Complement C1q-like protein 3</fullName>
    </submittedName>
</protein>
<feature type="signal peptide" evidence="4">
    <location>
        <begin position="1"/>
        <end position="16"/>
    </location>
</feature>
<reference evidence="7" key="1">
    <citation type="submission" date="2025-08" db="UniProtKB">
        <authorList>
            <consortium name="RefSeq"/>
        </authorList>
    </citation>
    <scope>IDENTIFICATION</scope>
</reference>
<dbReference type="SMART" id="SM00110">
    <property type="entry name" value="C1Q"/>
    <property type="match status" value="1"/>
</dbReference>
<dbReference type="SUPFAM" id="SSF49842">
    <property type="entry name" value="TNF-like"/>
    <property type="match status" value="1"/>
</dbReference>
<dbReference type="InterPro" id="IPR008983">
    <property type="entry name" value="Tumour_necrosis_fac-like_dom"/>
</dbReference>
<proteinExistence type="predicted"/>
<accession>A0A8B8A447</accession>
<evidence type="ECO:0000313" key="7">
    <source>
        <dbReference type="RefSeq" id="XP_022110686.1"/>
    </source>
</evidence>
<evidence type="ECO:0000256" key="2">
    <source>
        <dbReference type="ARBA" id="ARBA00022525"/>
    </source>
</evidence>
<sequence length="180" mass="19887">MHFFLVTVLSFGIVLGNYVMLRPANNELEEERGYEPDKTPNRPNQQQIAFTAVRSNDTQPCYNHTTPLAFQQTVTLLPGTSFDLKNGTFTCTVPGTYAFSFSVNKNGPGPAIVLFVHLKKNKEIIVSACSRFPSHYEQLSGSAVLVLERADEVYLTVYGSVAGGGDYHFISFTGFLLYAS</sequence>
<name>A0A8B8A447_ACAPL</name>
<feature type="chain" id="PRO_5034528765" evidence="4">
    <location>
        <begin position="17"/>
        <end position="180"/>
    </location>
</feature>
<dbReference type="GeneID" id="110990145"/>
<evidence type="ECO:0000256" key="3">
    <source>
        <dbReference type="ARBA" id="ARBA00022729"/>
    </source>
</evidence>
<evidence type="ECO:0000313" key="6">
    <source>
        <dbReference type="Proteomes" id="UP000694845"/>
    </source>
</evidence>
<dbReference type="GO" id="GO:0005576">
    <property type="term" value="C:extracellular region"/>
    <property type="evidence" value="ECO:0007669"/>
    <property type="project" value="UniProtKB-SubCell"/>
</dbReference>
<dbReference type="InterPro" id="IPR050822">
    <property type="entry name" value="Cerebellin_Synaptic_Org"/>
</dbReference>
<dbReference type="PANTHER" id="PTHR22923:SF116">
    <property type="entry name" value="C1Q DOMAIN-CONTAINING PROTEIN"/>
    <property type="match status" value="1"/>
</dbReference>
<feature type="domain" description="C1q" evidence="5">
    <location>
        <begin position="43"/>
        <end position="180"/>
    </location>
</feature>
<keyword evidence="3 4" id="KW-0732">Signal</keyword>
<evidence type="ECO:0000256" key="1">
    <source>
        <dbReference type="ARBA" id="ARBA00004613"/>
    </source>
</evidence>
<dbReference type="Proteomes" id="UP000694845">
    <property type="component" value="Unplaced"/>
</dbReference>
<dbReference type="OMA" id="LRPANNE"/>
<dbReference type="PANTHER" id="PTHR22923">
    <property type="entry name" value="CEREBELLIN-RELATED"/>
    <property type="match status" value="1"/>
</dbReference>
<dbReference type="RefSeq" id="XP_022110686.1">
    <property type="nucleotide sequence ID" value="XM_022254994.1"/>
</dbReference>
<evidence type="ECO:0000259" key="5">
    <source>
        <dbReference type="PROSITE" id="PS50871"/>
    </source>
</evidence>
<dbReference type="Pfam" id="PF00386">
    <property type="entry name" value="C1q"/>
    <property type="match status" value="1"/>
</dbReference>